<feature type="non-terminal residue" evidence="2">
    <location>
        <position position="1"/>
    </location>
</feature>
<dbReference type="EMBL" id="BKCJ011388250">
    <property type="protein sequence ID" value="GFD28745.1"/>
    <property type="molecule type" value="Genomic_DNA"/>
</dbReference>
<evidence type="ECO:0000256" key="1">
    <source>
        <dbReference type="SAM" id="MobiDB-lite"/>
    </source>
</evidence>
<accession>A0A699V0H0</accession>
<sequence length="119" mass="12778">AERVLQVVAVAPALVHITIGPNEVAHVRLHIVVARVVHRGTVKPYPQRHLGVAVRSLPVVNVVDGVVRLIDVVVLQRMISAAATNVGVTHDASRSRRPSSPSAGRRRRPAGSRAESGFR</sequence>
<evidence type="ECO:0000313" key="2">
    <source>
        <dbReference type="EMBL" id="GFD28745.1"/>
    </source>
</evidence>
<name>A0A699V0H0_TANCI</name>
<reference evidence="2" key="1">
    <citation type="journal article" date="2019" name="Sci. Rep.">
        <title>Draft genome of Tanacetum cinerariifolium, the natural source of mosquito coil.</title>
        <authorList>
            <person name="Yamashiro T."/>
            <person name="Shiraishi A."/>
            <person name="Satake H."/>
            <person name="Nakayama K."/>
        </authorList>
    </citation>
    <scope>NUCLEOTIDE SEQUENCE</scope>
</reference>
<gene>
    <name evidence="2" type="ORF">Tci_900714</name>
</gene>
<proteinExistence type="predicted"/>
<comment type="caution">
    <text evidence="2">The sequence shown here is derived from an EMBL/GenBank/DDBJ whole genome shotgun (WGS) entry which is preliminary data.</text>
</comment>
<feature type="non-terminal residue" evidence="2">
    <location>
        <position position="119"/>
    </location>
</feature>
<feature type="region of interest" description="Disordered" evidence="1">
    <location>
        <begin position="86"/>
        <end position="119"/>
    </location>
</feature>
<protein>
    <submittedName>
        <fullName evidence="2">Uncharacterized protein</fullName>
    </submittedName>
</protein>
<dbReference type="AlphaFoldDB" id="A0A699V0H0"/>
<organism evidence="2">
    <name type="scientific">Tanacetum cinerariifolium</name>
    <name type="common">Dalmatian daisy</name>
    <name type="synonym">Chrysanthemum cinerariifolium</name>
    <dbReference type="NCBI Taxonomy" id="118510"/>
    <lineage>
        <taxon>Eukaryota</taxon>
        <taxon>Viridiplantae</taxon>
        <taxon>Streptophyta</taxon>
        <taxon>Embryophyta</taxon>
        <taxon>Tracheophyta</taxon>
        <taxon>Spermatophyta</taxon>
        <taxon>Magnoliopsida</taxon>
        <taxon>eudicotyledons</taxon>
        <taxon>Gunneridae</taxon>
        <taxon>Pentapetalae</taxon>
        <taxon>asterids</taxon>
        <taxon>campanulids</taxon>
        <taxon>Asterales</taxon>
        <taxon>Asteraceae</taxon>
        <taxon>Asteroideae</taxon>
        <taxon>Anthemideae</taxon>
        <taxon>Anthemidinae</taxon>
        <taxon>Tanacetum</taxon>
    </lineage>
</organism>